<evidence type="ECO:0000313" key="2">
    <source>
        <dbReference type="Proteomes" id="UP000319342"/>
    </source>
</evidence>
<dbReference type="OrthoDB" id="1551126at2"/>
<proteinExistence type="predicted"/>
<dbReference type="EMBL" id="CP036290">
    <property type="protein sequence ID" value="QDU84138.1"/>
    <property type="molecule type" value="Genomic_DNA"/>
</dbReference>
<accession>A0A518CY46</accession>
<gene>
    <name evidence="1" type="ORF">Pla163_12430</name>
</gene>
<evidence type="ECO:0000313" key="1">
    <source>
        <dbReference type="EMBL" id="QDU84138.1"/>
    </source>
</evidence>
<dbReference type="RefSeq" id="WP_145185117.1">
    <property type="nucleotide sequence ID" value="NZ_CP036290.1"/>
</dbReference>
<protein>
    <submittedName>
        <fullName evidence="1">Uncharacterized protein</fullName>
    </submittedName>
</protein>
<reference evidence="1 2" key="1">
    <citation type="submission" date="2019-02" db="EMBL/GenBank/DDBJ databases">
        <title>Deep-cultivation of Planctomycetes and their phenomic and genomic characterization uncovers novel biology.</title>
        <authorList>
            <person name="Wiegand S."/>
            <person name="Jogler M."/>
            <person name="Boedeker C."/>
            <person name="Pinto D."/>
            <person name="Vollmers J."/>
            <person name="Rivas-Marin E."/>
            <person name="Kohn T."/>
            <person name="Peeters S.H."/>
            <person name="Heuer A."/>
            <person name="Rast P."/>
            <person name="Oberbeckmann S."/>
            <person name="Bunk B."/>
            <person name="Jeske O."/>
            <person name="Meyerdierks A."/>
            <person name="Storesund J.E."/>
            <person name="Kallscheuer N."/>
            <person name="Luecker S."/>
            <person name="Lage O.M."/>
            <person name="Pohl T."/>
            <person name="Merkel B.J."/>
            <person name="Hornburger P."/>
            <person name="Mueller R.-W."/>
            <person name="Bruemmer F."/>
            <person name="Labrenz M."/>
            <person name="Spormann A.M."/>
            <person name="Op den Camp H."/>
            <person name="Overmann J."/>
            <person name="Amann R."/>
            <person name="Jetten M.S.M."/>
            <person name="Mascher T."/>
            <person name="Medema M.H."/>
            <person name="Devos D.P."/>
            <person name="Kaster A.-K."/>
            <person name="Ovreas L."/>
            <person name="Rohde M."/>
            <person name="Galperin M.Y."/>
            <person name="Jogler C."/>
        </authorList>
    </citation>
    <scope>NUCLEOTIDE SEQUENCE [LARGE SCALE GENOMIC DNA]</scope>
    <source>
        <strain evidence="1 2">Pla163</strain>
    </source>
</reference>
<keyword evidence="2" id="KW-1185">Reference proteome</keyword>
<dbReference type="AlphaFoldDB" id="A0A518CY46"/>
<sequence length="206" mass="22679">MNAEYTPSLDHVRFQDAQATLFGDQDGVRVWRTPDGDGIGLLIVRTAPDLPHEAATDEAFVAAYRALFVNPRAPLIEVGLDRIGTQRVVRSIVAVPQPSGGAMFIGSLTIPFADFGYVLKVQCEEHGLKGVREKAILDRQIAAGLAQQDENGITGEFEPYLARYDAEFPIHPLTRARHWLQRLTKHTLLDKSLKRVEPFGLPAGPG</sequence>
<dbReference type="Proteomes" id="UP000319342">
    <property type="component" value="Chromosome"/>
</dbReference>
<name>A0A518CY46_9BACT</name>
<organism evidence="1 2">
    <name type="scientific">Rohdeia mirabilis</name>
    <dbReference type="NCBI Taxonomy" id="2528008"/>
    <lineage>
        <taxon>Bacteria</taxon>
        <taxon>Pseudomonadati</taxon>
        <taxon>Planctomycetota</taxon>
        <taxon>Planctomycetia</taxon>
        <taxon>Planctomycetia incertae sedis</taxon>
        <taxon>Rohdeia</taxon>
    </lineage>
</organism>